<feature type="domain" description="Amidohydrolase 3" evidence="1">
    <location>
        <begin position="45"/>
        <end position="257"/>
    </location>
</feature>
<dbReference type="STRING" id="39029.BSR42_10370"/>
<feature type="domain" description="Amidohydrolase 3" evidence="1">
    <location>
        <begin position="434"/>
        <end position="521"/>
    </location>
</feature>
<organism evidence="2 3">
    <name type="scientific">Megasphaera cerevisiae DSM 20462</name>
    <dbReference type="NCBI Taxonomy" id="1122219"/>
    <lineage>
        <taxon>Bacteria</taxon>
        <taxon>Bacillati</taxon>
        <taxon>Bacillota</taxon>
        <taxon>Negativicutes</taxon>
        <taxon>Veillonellales</taxon>
        <taxon>Veillonellaceae</taxon>
        <taxon>Megasphaera</taxon>
    </lineage>
</organism>
<dbReference type="SUPFAM" id="SSF51338">
    <property type="entry name" value="Composite domain of metallo-dependent hydrolases"/>
    <property type="match status" value="1"/>
</dbReference>
<evidence type="ECO:0000313" key="3">
    <source>
        <dbReference type="Proteomes" id="UP000036503"/>
    </source>
</evidence>
<dbReference type="InterPro" id="IPR013108">
    <property type="entry name" value="Amidohydro_3"/>
</dbReference>
<dbReference type="OrthoDB" id="9775607at2"/>
<dbReference type="CDD" id="cd01297">
    <property type="entry name" value="D-aminoacylase"/>
    <property type="match status" value="1"/>
</dbReference>
<dbReference type="GO" id="GO:0016811">
    <property type="term" value="F:hydrolase activity, acting on carbon-nitrogen (but not peptide) bonds, in linear amides"/>
    <property type="evidence" value="ECO:0007669"/>
    <property type="project" value="InterPro"/>
</dbReference>
<keyword evidence="3" id="KW-1185">Reference proteome</keyword>
<dbReference type="EMBL" id="LEKT01000058">
    <property type="protein sequence ID" value="KMO85536.1"/>
    <property type="molecule type" value="Genomic_DNA"/>
</dbReference>
<protein>
    <submittedName>
        <fullName evidence="2">Aminoacylase</fullName>
    </submittedName>
</protein>
<evidence type="ECO:0000259" key="1">
    <source>
        <dbReference type="Pfam" id="PF07969"/>
    </source>
</evidence>
<reference evidence="2 3" key="1">
    <citation type="submission" date="2015-06" db="EMBL/GenBank/DDBJ databases">
        <title>Draft genome sequence of beer spoilage bacterium Megasphaera cerevisiae type strain 20462.</title>
        <authorList>
            <person name="Kutumbaka K."/>
            <person name="Pasmowitz J."/>
            <person name="Mategko J."/>
            <person name="Reyes D."/>
            <person name="Friedrich A."/>
            <person name="Han S."/>
            <person name="Martens-Habbena W."/>
            <person name="Neal-McKinney J."/>
            <person name="Janagama H.K."/>
            <person name="Nadala C."/>
            <person name="Samadpour M."/>
        </authorList>
    </citation>
    <scope>NUCLEOTIDE SEQUENCE [LARGE SCALE GENOMIC DNA]</scope>
    <source>
        <strain evidence="2 3">DSM 20462</strain>
    </source>
</reference>
<dbReference type="RefSeq" id="WP_048515276.1">
    <property type="nucleotide sequence ID" value="NZ_FUXD01000013.1"/>
</dbReference>
<dbReference type="Proteomes" id="UP000036503">
    <property type="component" value="Unassembled WGS sequence"/>
</dbReference>
<dbReference type="PANTHER" id="PTHR11647:SF1">
    <property type="entry name" value="COLLAPSIN RESPONSE MEDIATOR PROTEIN"/>
    <property type="match status" value="1"/>
</dbReference>
<dbReference type="InterPro" id="IPR050378">
    <property type="entry name" value="Metallo-dep_Hydrolases_sf"/>
</dbReference>
<comment type="caution">
    <text evidence="2">The sequence shown here is derived from an EMBL/GenBank/DDBJ whole genome shotgun (WGS) entry which is preliminary data.</text>
</comment>
<sequence length="539" mass="59486">MFDLKIENGRIVDGTGVKAYLGDIGIMGDTIAAIGDLTEFESRNTIDARGKMVSPGFIDMHTHSDFSFVYDAKANSHLYNGVTTDVISNCGIGPAPITDERKDTLIAYLGTRLVGSIPVELQLPWNSLREYLDTFKKNPPCINLAPLVAQGAIRIAVMGLEQGDASPEQLEMMRKLTREAMEDGALGLSTGLVYMPGEYTSKEEVAELCKVIKPYGGVYCTHMRTESDSILEAIEEALWIAGEAGVPVEISHLKLLSQTMLGKTQLVLDTFAKAEKAGIDIHFDLYPYTAGLTSLAACLPPWLFEGGVDKLLERIREADVRRRIRKEIEEGLPGWQNFVKSAGGWQKFYVSSVSREENKKYEGKFITQIAELQHTDPLDAACDLLLAENGRVQMNYYAMDEQDVMTFLKQPNGSIGSDTMSLNVAGVLNFGKPHPRAFGTHARFLGYFVRDKQLMSFEEGIRKMTSLPAQILHMKSRGLLKPGYFADITIFDPQIISGIATYDDPQQYAVGVQTVIVNGQIALKEGRQTDVCAGQVVTR</sequence>
<evidence type="ECO:0000313" key="2">
    <source>
        <dbReference type="EMBL" id="KMO85536.1"/>
    </source>
</evidence>
<dbReference type="Gene3D" id="3.30.1490.130">
    <property type="entry name" value="D-aminoacylase. Domain 3"/>
    <property type="match status" value="1"/>
</dbReference>
<gene>
    <name evidence="2" type="ORF">AB840_12995</name>
</gene>
<dbReference type="SUPFAM" id="SSF51556">
    <property type="entry name" value="Metallo-dependent hydrolases"/>
    <property type="match status" value="1"/>
</dbReference>
<dbReference type="InParanoid" id="A0A0J6ZL25"/>
<dbReference type="PATRIC" id="fig|1122219.3.peg.2692"/>
<dbReference type="Gene3D" id="2.30.40.10">
    <property type="entry name" value="Urease, subunit C, domain 1"/>
    <property type="match status" value="1"/>
</dbReference>
<dbReference type="GO" id="GO:0016812">
    <property type="term" value="F:hydrolase activity, acting on carbon-nitrogen (but not peptide) bonds, in cyclic amides"/>
    <property type="evidence" value="ECO:0007669"/>
    <property type="project" value="TreeGrafter"/>
</dbReference>
<dbReference type="InterPro" id="IPR023100">
    <property type="entry name" value="D-aminoacylase_insert_dom_sf"/>
</dbReference>
<dbReference type="InterPro" id="IPR032466">
    <property type="entry name" value="Metal_Hydrolase"/>
</dbReference>
<proteinExistence type="predicted"/>
<dbReference type="PANTHER" id="PTHR11647">
    <property type="entry name" value="HYDRANTOINASE/DIHYDROPYRIMIDINASE FAMILY MEMBER"/>
    <property type="match status" value="1"/>
</dbReference>
<dbReference type="AlphaFoldDB" id="A0A0J6ZL25"/>
<accession>A0A0J6ZL25</accession>
<dbReference type="InterPro" id="IPR011059">
    <property type="entry name" value="Metal-dep_hydrolase_composite"/>
</dbReference>
<dbReference type="GO" id="GO:0005829">
    <property type="term" value="C:cytosol"/>
    <property type="evidence" value="ECO:0007669"/>
    <property type="project" value="TreeGrafter"/>
</dbReference>
<dbReference type="Pfam" id="PF07969">
    <property type="entry name" value="Amidohydro_3"/>
    <property type="match status" value="2"/>
</dbReference>
<dbReference type="Gene3D" id="3.20.20.140">
    <property type="entry name" value="Metal-dependent hydrolases"/>
    <property type="match status" value="1"/>
</dbReference>
<name>A0A0J6ZL25_9FIRM</name>